<protein>
    <submittedName>
        <fullName evidence="3">Uncharacterized protein</fullName>
    </submittedName>
</protein>
<keyword evidence="2" id="KW-0472">Membrane</keyword>
<sequence>MLPYRDSRITYIALGIFFLIVAAYAYYEARGLLFGPSIMVSSEITQVYDPFVTIKGRAERIASLSMNGNIISVTEDGVFEEPYLLNPGYNRVVLEASDKYGRTRSRTIEIVYTPSTGSGQAPTTETAPAASATDSTSSTSSGQASSTPVAN</sequence>
<organism evidence="3 4">
    <name type="scientific">Candidatus Kaiserbacteria bacterium RIFCSPHIGHO2_01_FULL_54_36b</name>
    <dbReference type="NCBI Taxonomy" id="1798483"/>
    <lineage>
        <taxon>Bacteria</taxon>
        <taxon>Candidatus Kaiseribacteriota</taxon>
    </lineage>
</organism>
<keyword evidence="2" id="KW-0812">Transmembrane</keyword>
<evidence type="ECO:0000256" key="2">
    <source>
        <dbReference type="SAM" id="Phobius"/>
    </source>
</evidence>
<dbReference type="EMBL" id="MFKW01000004">
    <property type="protein sequence ID" value="OGG52066.1"/>
    <property type="molecule type" value="Genomic_DNA"/>
</dbReference>
<feature type="compositionally biased region" description="Low complexity" evidence="1">
    <location>
        <begin position="121"/>
        <end position="151"/>
    </location>
</feature>
<dbReference type="AlphaFoldDB" id="A0A1F6CSA7"/>
<keyword evidence="2" id="KW-1133">Transmembrane helix</keyword>
<dbReference type="InterPro" id="IPR013783">
    <property type="entry name" value="Ig-like_fold"/>
</dbReference>
<dbReference type="Pfam" id="PF09136">
    <property type="entry name" value="Glucodextran_B"/>
    <property type="match status" value="1"/>
</dbReference>
<reference evidence="3 4" key="1">
    <citation type="journal article" date="2016" name="Nat. Commun.">
        <title>Thousands of microbial genomes shed light on interconnected biogeochemical processes in an aquifer system.</title>
        <authorList>
            <person name="Anantharaman K."/>
            <person name="Brown C.T."/>
            <person name="Hug L.A."/>
            <person name="Sharon I."/>
            <person name="Castelle C.J."/>
            <person name="Probst A.J."/>
            <person name="Thomas B.C."/>
            <person name="Singh A."/>
            <person name="Wilkins M.J."/>
            <person name="Karaoz U."/>
            <person name="Brodie E.L."/>
            <person name="Williams K.H."/>
            <person name="Hubbard S.S."/>
            <person name="Banfield J.F."/>
        </authorList>
    </citation>
    <scope>NUCLEOTIDE SEQUENCE [LARGE SCALE GENOMIC DNA]</scope>
</reference>
<dbReference type="Proteomes" id="UP000176445">
    <property type="component" value="Unassembled WGS sequence"/>
</dbReference>
<proteinExistence type="predicted"/>
<evidence type="ECO:0000313" key="3">
    <source>
        <dbReference type="EMBL" id="OGG52066.1"/>
    </source>
</evidence>
<evidence type="ECO:0000256" key="1">
    <source>
        <dbReference type="SAM" id="MobiDB-lite"/>
    </source>
</evidence>
<feature type="region of interest" description="Disordered" evidence="1">
    <location>
        <begin position="113"/>
        <end position="151"/>
    </location>
</feature>
<dbReference type="Gene3D" id="2.60.40.10">
    <property type="entry name" value="Immunoglobulins"/>
    <property type="match status" value="1"/>
</dbReference>
<gene>
    <name evidence="3" type="ORF">A2704_06370</name>
</gene>
<name>A0A1F6CSA7_9BACT</name>
<evidence type="ECO:0000313" key="4">
    <source>
        <dbReference type="Proteomes" id="UP000176445"/>
    </source>
</evidence>
<comment type="caution">
    <text evidence="3">The sequence shown here is derived from an EMBL/GenBank/DDBJ whole genome shotgun (WGS) entry which is preliminary data.</text>
</comment>
<feature type="transmembrane region" description="Helical" evidence="2">
    <location>
        <begin position="9"/>
        <end position="27"/>
    </location>
</feature>
<accession>A0A1F6CSA7</accession>